<gene>
    <name evidence="1" type="ORF">IMF22_15670</name>
</gene>
<name>A0A7M1KC60_9PSED</name>
<dbReference type="Proteomes" id="UP000594923">
    <property type="component" value="Chromosome"/>
</dbReference>
<accession>A0A7M1KC60</accession>
<dbReference type="EMBL" id="CP063073">
    <property type="protein sequence ID" value="QOQ72960.1"/>
    <property type="molecule type" value="Genomic_DNA"/>
</dbReference>
<proteinExistence type="predicted"/>
<dbReference type="AlphaFoldDB" id="A0A7M1KC60"/>
<evidence type="ECO:0000313" key="2">
    <source>
        <dbReference type="Proteomes" id="UP000594923"/>
    </source>
</evidence>
<reference evidence="1 2" key="1">
    <citation type="submission" date="2020-10" db="EMBL/GenBank/DDBJ databases">
        <title>High quality whole genome sequence of Pseudomonas poae PMA22.</title>
        <authorList>
            <person name="Hernandez J.G."/>
            <person name="Rodriguez P."/>
            <person name="Cuevas C."/>
            <person name="de la Calle F."/>
            <person name="Galan B."/>
            <person name="Garcia J.L."/>
        </authorList>
    </citation>
    <scope>NUCLEOTIDE SEQUENCE [LARGE SCALE GENOMIC DNA]</scope>
    <source>
        <strain evidence="1 2">PMA22</strain>
    </source>
</reference>
<organism evidence="1 2">
    <name type="scientific">Pseudomonas poae</name>
    <dbReference type="NCBI Taxonomy" id="200451"/>
    <lineage>
        <taxon>Bacteria</taxon>
        <taxon>Pseudomonadati</taxon>
        <taxon>Pseudomonadota</taxon>
        <taxon>Gammaproteobacteria</taxon>
        <taxon>Pseudomonadales</taxon>
        <taxon>Pseudomonadaceae</taxon>
        <taxon>Pseudomonas</taxon>
    </lineage>
</organism>
<dbReference type="RefSeq" id="WP_197623698.1">
    <property type="nucleotide sequence ID" value="NZ_CP063073.1"/>
</dbReference>
<sequence>MITFNKAADVALENITSLVKGAKNPILEGAIISNDEKLYEVTYSYEIDKTPTRIAGTNETSAISTLAGLLGKRREYKVFLVDAQTGKFRGFKNYKEQ</sequence>
<protein>
    <submittedName>
        <fullName evidence="1">Uncharacterized protein</fullName>
    </submittedName>
</protein>
<evidence type="ECO:0000313" key="1">
    <source>
        <dbReference type="EMBL" id="QOQ72960.1"/>
    </source>
</evidence>